<evidence type="ECO:0000313" key="3">
    <source>
        <dbReference type="Proteomes" id="UP000637061"/>
    </source>
</evidence>
<evidence type="ECO:0000256" key="1">
    <source>
        <dbReference type="SAM" id="MobiDB-lite"/>
    </source>
</evidence>
<organism evidence="2 3">
    <name type="scientific">Pseudomonas putida</name>
    <name type="common">Arthrobacter siderocapsulatus</name>
    <dbReference type="NCBI Taxonomy" id="303"/>
    <lineage>
        <taxon>Bacteria</taxon>
        <taxon>Pseudomonadati</taxon>
        <taxon>Pseudomonadota</taxon>
        <taxon>Gammaproteobacteria</taxon>
        <taxon>Pseudomonadales</taxon>
        <taxon>Pseudomonadaceae</taxon>
        <taxon>Pseudomonas</taxon>
    </lineage>
</organism>
<dbReference type="AlphaFoldDB" id="A0A8I1EG47"/>
<gene>
    <name evidence="2" type="ORF">JEU22_19345</name>
</gene>
<dbReference type="RefSeq" id="WP_064490865.1">
    <property type="nucleotide sequence ID" value="NZ_JAEHTE010000026.1"/>
</dbReference>
<dbReference type="EMBL" id="JAEHTE010000026">
    <property type="protein sequence ID" value="MBI6886064.1"/>
    <property type="molecule type" value="Genomic_DNA"/>
</dbReference>
<sequence>MYDGRLNPVAVAVGKSVGKRAVMGGVLGAWLLLAGPAFAATSSLGSSSSTLLSEQSSVVAEAIKADAQDCADGTKQGTIGASINDALRIHTELAAATPNVESLFSATADCFGGLGSLFDLSGSIPSLGSIFAAAQQAVLKYAQKKVCTAIQQVSSMVTSPINQAIGKVSSGTSLADLNGLTNGLVSKGMSTLDPELGSSYHSTPAGYEATYTVDVNPFNYVQTDFGGGASTGNGTGTTTSSAATTRTVAPAASTSSSRTSSNTSRSSSGSASGSSGSAAGLFN</sequence>
<accession>A0A8I1EG47</accession>
<feature type="region of interest" description="Disordered" evidence="1">
    <location>
        <begin position="226"/>
        <end position="283"/>
    </location>
</feature>
<feature type="compositionally biased region" description="Gly residues" evidence="1">
    <location>
        <begin position="226"/>
        <end position="235"/>
    </location>
</feature>
<evidence type="ECO:0000313" key="2">
    <source>
        <dbReference type="EMBL" id="MBI6886064.1"/>
    </source>
</evidence>
<proteinExistence type="predicted"/>
<feature type="compositionally biased region" description="Low complexity" evidence="1">
    <location>
        <begin position="236"/>
        <end position="283"/>
    </location>
</feature>
<dbReference type="Proteomes" id="UP000637061">
    <property type="component" value="Unassembled WGS sequence"/>
</dbReference>
<comment type="caution">
    <text evidence="2">The sequence shown here is derived from an EMBL/GenBank/DDBJ whole genome shotgun (WGS) entry which is preliminary data.</text>
</comment>
<protein>
    <submittedName>
        <fullName evidence="2">Uncharacterized protein</fullName>
    </submittedName>
</protein>
<reference evidence="2" key="1">
    <citation type="submission" date="2020-12" db="EMBL/GenBank/DDBJ databases">
        <title>Enhanced detection system for hospital associated transmission using whole genome sequencing surveillance.</title>
        <authorList>
            <person name="Harrison L.H."/>
            <person name="Van Tyne D."/>
            <person name="Marsh J.W."/>
            <person name="Griffith M.P."/>
            <person name="Snyder D.J."/>
            <person name="Cooper V.S."/>
            <person name="Mustapha M."/>
        </authorList>
    </citation>
    <scope>NUCLEOTIDE SEQUENCE</scope>
    <source>
        <strain evidence="2">PSB00042</strain>
    </source>
</reference>
<name>A0A8I1EG47_PSEPU</name>